<reference evidence="1" key="2">
    <citation type="submission" date="2020-11" db="EMBL/GenBank/DDBJ databases">
        <authorList>
            <person name="McCartney M.A."/>
            <person name="Auch B."/>
            <person name="Kono T."/>
            <person name="Mallez S."/>
            <person name="Becker A."/>
            <person name="Gohl D.M."/>
            <person name="Silverstein K.A.T."/>
            <person name="Koren S."/>
            <person name="Bechman K.B."/>
            <person name="Herman A."/>
            <person name="Abrahante J.E."/>
            <person name="Garbe J."/>
        </authorList>
    </citation>
    <scope>NUCLEOTIDE SEQUENCE</scope>
    <source>
        <strain evidence="1">Duluth1</strain>
        <tissue evidence="1">Whole animal</tissue>
    </source>
</reference>
<reference evidence="1" key="1">
    <citation type="journal article" date="2019" name="bioRxiv">
        <title>The Genome of the Zebra Mussel, Dreissena polymorpha: A Resource for Invasive Species Research.</title>
        <authorList>
            <person name="McCartney M.A."/>
            <person name="Auch B."/>
            <person name="Kono T."/>
            <person name="Mallez S."/>
            <person name="Zhang Y."/>
            <person name="Obille A."/>
            <person name="Becker A."/>
            <person name="Abrahante J.E."/>
            <person name="Garbe J."/>
            <person name="Badalamenti J.P."/>
            <person name="Herman A."/>
            <person name="Mangelson H."/>
            <person name="Liachko I."/>
            <person name="Sullivan S."/>
            <person name="Sone E.D."/>
            <person name="Koren S."/>
            <person name="Silverstein K.A.T."/>
            <person name="Beckman K.B."/>
            <person name="Gohl D.M."/>
        </authorList>
    </citation>
    <scope>NUCLEOTIDE SEQUENCE</scope>
    <source>
        <strain evidence="1">Duluth1</strain>
        <tissue evidence="1">Whole animal</tissue>
    </source>
</reference>
<dbReference type="Proteomes" id="UP000828390">
    <property type="component" value="Unassembled WGS sequence"/>
</dbReference>
<sequence>MLLDLIANSRVRRRGRFGRFGIRCYRHCCRLLGGLVEGILCRSSAQCWRVCISSVSWCKRKGKAGYTAPAICEYLCG</sequence>
<organism evidence="1 2">
    <name type="scientific">Dreissena polymorpha</name>
    <name type="common">Zebra mussel</name>
    <name type="synonym">Mytilus polymorpha</name>
    <dbReference type="NCBI Taxonomy" id="45954"/>
    <lineage>
        <taxon>Eukaryota</taxon>
        <taxon>Metazoa</taxon>
        <taxon>Spiralia</taxon>
        <taxon>Lophotrochozoa</taxon>
        <taxon>Mollusca</taxon>
        <taxon>Bivalvia</taxon>
        <taxon>Autobranchia</taxon>
        <taxon>Heteroconchia</taxon>
        <taxon>Euheterodonta</taxon>
        <taxon>Imparidentia</taxon>
        <taxon>Neoheterodontei</taxon>
        <taxon>Myida</taxon>
        <taxon>Dreissenoidea</taxon>
        <taxon>Dreissenidae</taxon>
        <taxon>Dreissena</taxon>
    </lineage>
</organism>
<evidence type="ECO:0000313" key="1">
    <source>
        <dbReference type="EMBL" id="KAH3871381.1"/>
    </source>
</evidence>
<name>A0A9D4RJW3_DREPO</name>
<proteinExistence type="predicted"/>
<gene>
    <name evidence="1" type="ORF">DPMN_034581</name>
</gene>
<dbReference type="AlphaFoldDB" id="A0A9D4RJW3"/>
<accession>A0A9D4RJW3</accession>
<dbReference type="EMBL" id="JAIWYP010000002">
    <property type="protein sequence ID" value="KAH3871381.1"/>
    <property type="molecule type" value="Genomic_DNA"/>
</dbReference>
<comment type="caution">
    <text evidence="1">The sequence shown here is derived from an EMBL/GenBank/DDBJ whole genome shotgun (WGS) entry which is preliminary data.</text>
</comment>
<keyword evidence="2" id="KW-1185">Reference proteome</keyword>
<protein>
    <submittedName>
        <fullName evidence="1">Uncharacterized protein</fullName>
    </submittedName>
</protein>
<evidence type="ECO:0000313" key="2">
    <source>
        <dbReference type="Proteomes" id="UP000828390"/>
    </source>
</evidence>